<gene>
    <name evidence="4" type="ORF">HKI87_05g37280</name>
</gene>
<feature type="transmembrane region" description="Helical" evidence="1">
    <location>
        <begin position="411"/>
        <end position="429"/>
    </location>
</feature>
<evidence type="ECO:0000313" key="4">
    <source>
        <dbReference type="EMBL" id="WZN62192.1"/>
    </source>
</evidence>
<keyword evidence="2" id="KW-0732">Signal</keyword>
<dbReference type="AlphaFoldDB" id="A0AAX4P859"/>
<reference evidence="4 5" key="1">
    <citation type="submission" date="2024-03" db="EMBL/GenBank/DDBJ databases">
        <title>Complete genome sequence of the green alga Chloropicon roscoffensis RCC1871.</title>
        <authorList>
            <person name="Lemieux C."/>
            <person name="Pombert J.-F."/>
            <person name="Otis C."/>
            <person name="Turmel M."/>
        </authorList>
    </citation>
    <scope>NUCLEOTIDE SEQUENCE [LARGE SCALE GENOMIC DNA]</scope>
    <source>
        <strain evidence="4 5">RCC1871</strain>
    </source>
</reference>
<evidence type="ECO:0000259" key="3">
    <source>
        <dbReference type="Pfam" id="PF01757"/>
    </source>
</evidence>
<accession>A0AAX4P859</accession>
<feature type="transmembrane region" description="Helical" evidence="1">
    <location>
        <begin position="463"/>
        <end position="487"/>
    </location>
</feature>
<feature type="transmembrane region" description="Helical" evidence="1">
    <location>
        <begin position="331"/>
        <end position="349"/>
    </location>
</feature>
<dbReference type="GO" id="GO:0016747">
    <property type="term" value="F:acyltransferase activity, transferring groups other than amino-acyl groups"/>
    <property type="evidence" value="ECO:0007669"/>
    <property type="project" value="InterPro"/>
</dbReference>
<keyword evidence="5" id="KW-1185">Reference proteome</keyword>
<dbReference type="PANTHER" id="PTHR36927:SF4">
    <property type="entry name" value="BLR5718 PROTEIN"/>
    <property type="match status" value="1"/>
</dbReference>
<keyword evidence="1" id="KW-1133">Transmembrane helix</keyword>
<feature type="transmembrane region" description="Helical" evidence="1">
    <location>
        <begin position="223"/>
        <end position="241"/>
    </location>
</feature>
<dbReference type="PANTHER" id="PTHR36927">
    <property type="entry name" value="BLR4337 PROTEIN"/>
    <property type="match status" value="1"/>
</dbReference>
<feature type="signal peptide" evidence="2">
    <location>
        <begin position="1"/>
        <end position="17"/>
    </location>
</feature>
<name>A0AAX4P859_9CHLO</name>
<evidence type="ECO:0000256" key="1">
    <source>
        <dbReference type="SAM" id="Phobius"/>
    </source>
</evidence>
<evidence type="ECO:0000313" key="5">
    <source>
        <dbReference type="Proteomes" id="UP001472866"/>
    </source>
</evidence>
<protein>
    <submittedName>
        <fullName evidence="4">Acyl_transf_3 domain-containing protein</fullName>
    </submittedName>
</protein>
<feature type="domain" description="Acyltransferase 3" evidence="3">
    <location>
        <begin position="85"/>
        <end position="483"/>
    </location>
</feature>
<dbReference type="InterPro" id="IPR002656">
    <property type="entry name" value="Acyl_transf_3_dom"/>
</dbReference>
<feature type="transmembrane region" description="Helical" evidence="1">
    <location>
        <begin position="299"/>
        <end position="319"/>
    </location>
</feature>
<proteinExistence type="predicted"/>
<dbReference type="InterPro" id="IPR050623">
    <property type="entry name" value="Glucan_succinyl_AcylTrfase"/>
</dbReference>
<keyword evidence="1" id="KW-0472">Membrane</keyword>
<feature type="transmembrane region" description="Helical" evidence="1">
    <location>
        <begin position="262"/>
        <end position="279"/>
    </location>
</feature>
<feature type="transmembrane region" description="Helical" evidence="1">
    <location>
        <begin position="156"/>
        <end position="173"/>
    </location>
</feature>
<sequence>MWIPWAVCLSFVGLSCWRLHDGNHATGAPAKRDCYVMSANFLGIALLGLASLAWSRLKPEPRTPATADDTADLSKPPKPKAHKVYLTRLKVFLTFIVIAHHVCVYFTKGGFHLLFLSDVPWGGPVSDKDKIMDQPGPSYRVYNILGTWFEWLNQPYFMAAFFLISGFFCPGSLNRKGLAAYTIDKIVRLGGPYVLYSVALGPATDAMNLAYAEYPVEYHFAQGPGWFILWLLNWSLIYGILAGARRQFLPNLRVQLAMPHPLVLPPALGLVGGMTMWLVHTEWKLGEQGYRSVGGMQNWIYGLGIQLPFFLFGVTAGHFDWLEHLEQMKVWVAWTLRCYTLAWCMYLMIGYGERTIPLKVVVQRGHGYILWSSAEATYAFGMTLTQIQLFHQYFNKSTLSKLMRHASGAAYGVYLVHLPILYFWTIIYLELLKASRVPIAFRRDHFMVYSLDKQGNPQLLDGYVVWLGFFFLLIATNLVSWPLCHYLKKLPVLEKML</sequence>
<dbReference type="Pfam" id="PF01757">
    <property type="entry name" value="Acyl_transf_3"/>
    <property type="match status" value="1"/>
</dbReference>
<feature type="transmembrane region" description="Helical" evidence="1">
    <location>
        <begin position="369"/>
        <end position="390"/>
    </location>
</feature>
<feature type="transmembrane region" description="Helical" evidence="1">
    <location>
        <begin position="34"/>
        <end position="54"/>
    </location>
</feature>
<dbReference type="Proteomes" id="UP001472866">
    <property type="component" value="Chromosome 05"/>
</dbReference>
<dbReference type="EMBL" id="CP151505">
    <property type="protein sequence ID" value="WZN62192.1"/>
    <property type="molecule type" value="Genomic_DNA"/>
</dbReference>
<evidence type="ECO:0000256" key="2">
    <source>
        <dbReference type="SAM" id="SignalP"/>
    </source>
</evidence>
<keyword evidence="1" id="KW-0812">Transmembrane</keyword>
<organism evidence="4 5">
    <name type="scientific">Chloropicon roscoffensis</name>
    <dbReference type="NCBI Taxonomy" id="1461544"/>
    <lineage>
        <taxon>Eukaryota</taxon>
        <taxon>Viridiplantae</taxon>
        <taxon>Chlorophyta</taxon>
        <taxon>Chloropicophyceae</taxon>
        <taxon>Chloropicales</taxon>
        <taxon>Chloropicaceae</taxon>
        <taxon>Chloropicon</taxon>
    </lineage>
</organism>
<feature type="transmembrane region" description="Helical" evidence="1">
    <location>
        <begin position="85"/>
        <end position="107"/>
    </location>
</feature>
<feature type="chain" id="PRO_5043533861" evidence="2">
    <location>
        <begin position="18"/>
        <end position="497"/>
    </location>
</feature>